<comment type="caution">
    <text evidence="1">The sequence shown here is derived from an EMBL/GenBank/DDBJ whole genome shotgun (WGS) entry which is preliminary data.</text>
</comment>
<gene>
    <name evidence="1" type="ORF">HU200_013530</name>
</gene>
<accession>A0A835FCI9</accession>
<dbReference type="AlphaFoldDB" id="A0A835FCI9"/>
<proteinExistence type="predicted"/>
<evidence type="ECO:0000313" key="1">
    <source>
        <dbReference type="EMBL" id="KAF8743789.1"/>
    </source>
</evidence>
<dbReference type="Proteomes" id="UP000636709">
    <property type="component" value="Unassembled WGS sequence"/>
</dbReference>
<name>A0A835FCI9_9POAL</name>
<reference evidence="1" key="1">
    <citation type="submission" date="2020-07" db="EMBL/GenBank/DDBJ databases">
        <title>Genome sequence and genetic diversity analysis of an under-domesticated orphan crop, white fonio (Digitaria exilis).</title>
        <authorList>
            <person name="Bennetzen J.L."/>
            <person name="Chen S."/>
            <person name="Ma X."/>
            <person name="Wang X."/>
            <person name="Yssel A.E.J."/>
            <person name="Chaluvadi S.R."/>
            <person name="Johnson M."/>
            <person name="Gangashetty P."/>
            <person name="Hamidou F."/>
            <person name="Sanogo M.D."/>
            <person name="Zwaenepoel A."/>
            <person name="Wallace J."/>
            <person name="Van De Peer Y."/>
            <person name="Van Deynze A."/>
        </authorList>
    </citation>
    <scope>NUCLEOTIDE SEQUENCE</scope>
    <source>
        <tissue evidence="1">Leaves</tissue>
    </source>
</reference>
<keyword evidence="2" id="KW-1185">Reference proteome</keyword>
<protein>
    <submittedName>
        <fullName evidence="1">Uncharacterized protein</fullName>
    </submittedName>
</protein>
<sequence length="51" mass="5848">MSHQFNTGFAEPLFSAIPRLLWCARLPNCPLPANWRKGRLTEGCSFRRKGD</sequence>
<organism evidence="1 2">
    <name type="scientific">Digitaria exilis</name>
    <dbReference type="NCBI Taxonomy" id="1010633"/>
    <lineage>
        <taxon>Eukaryota</taxon>
        <taxon>Viridiplantae</taxon>
        <taxon>Streptophyta</taxon>
        <taxon>Embryophyta</taxon>
        <taxon>Tracheophyta</taxon>
        <taxon>Spermatophyta</taxon>
        <taxon>Magnoliopsida</taxon>
        <taxon>Liliopsida</taxon>
        <taxon>Poales</taxon>
        <taxon>Poaceae</taxon>
        <taxon>PACMAD clade</taxon>
        <taxon>Panicoideae</taxon>
        <taxon>Panicodae</taxon>
        <taxon>Paniceae</taxon>
        <taxon>Anthephorinae</taxon>
        <taxon>Digitaria</taxon>
    </lineage>
</organism>
<evidence type="ECO:0000313" key="2">
    <source>
        <dbReference type="Proteomes" id="UP000636709"/>
    </source>
</evidence>
<dbReference type="EMBL" id="JACEFO010001262">
    <property type="protein sequence ID" value="KAF8743789.1"/>
    <property type="molecule type" value="Genomic_DNA"/>
</dbReference>